<dbReference type="AlphaFoldDB" id="A0A132BZL2"/>
<comment type="cofactor">
    <cofactor evidence="1">
        <name>FMN</name>
        <dbReference type="ChEBI" id="CHEBI:58210"/>
    </cofactor>
</comment>
<dbReference type="Pfam" id="PF03358">
    <property type="entry name" value="FMN_red"/>
    <property type="match status" value="1"/>
</dbReference>
<evidence type="ECO:0000256" key="3">
    <source>
        <dbReference type="ARBA" id="ARBA00022643"/>
    </source>
</evidence>
<feature type="domain" description="Flavodoxin-like" evidence="5">
    <location>
        <begin position="4"/>
        <end position="184"/>
    </location>
</feature>
<accession>A0A132BZL2</accession>
<dbReference type="PANTHER" id="PTHR30546:SF23">
    <property type="entry name" value="FLAVOPROTEIN-LIKE PROTEIN YCP4-RELATED"/>
    <property type="match status" value="1"/>
</dbReference>
<dbReference type="Gene3D" id="3.40.50.360">
    <property type="match status" value="1"/>
</dbReference>
<name>A0A132BZL2_9RHOB</name>
<evidence type="ECO:0000256" key="4">
    <source>
        <dbReference type="SAM" id="MobiDB-lite"/>
    </source>
</evidence>
<dbReference type="PANTHER" id="PTHR30546">
    <property type="entry name" value="FLAVODOXIN-RELATED PROTEIN WRBA-RELATED"/>
    <property type="match status" value="1"/>
</dbReference>
<evidence type="ECO:0000256" key="1">
    <source>
        <dbReference type="ARBA" id="ARBA00001917"/>
    </source>
</evidence>
<keyword evidence="6" id="KW-0560">Oxidoreductase</keyword>
<dbReference type="InterPro" id="IPR001226">
    <property type="entry name" value="Flavodoxin_CS"/>
</dbReference>
<dbReference type="OrthoDB" id="9801479at2"/>
<dbReference type="Proteomes" id="UP000068382">
    <property type="component" value="Unassembled WGS sequence"/>
</dbReference>
<evidence type="ECO:0000313" key="6">
    <source>
        <dbReference type="EMBL" id="KUP93210.1"/>
    </source>
</evidence>
<dbReference type="GO" id="GO:0016020">
    <property type="term" value="C:membrane"/>
    <property type="evidence" value="ECO:0007669"/>
    <property type="project" value="TreeGrafter"/>
</dbReference>
<dbReference type="InterPro" id="IPR008254">
    <property type="entry name" value="Flavodoxin/NO_synth"/>
</dbReference>
<keyword evidence="3" id="KW-0288">FMN</keyword>
<dbReference type="InterPro" id="IPR029039">
    <property type="entry name" value="Flavoprotein-like_sf"/>
</dbReference>
<dbReference type="GO" id="GO:0009055">
    <property type="term" value="F:electron transfer activity"/>
    <property type="evidence" value="ECO:0007669"/>
    <property type="project" value="InterPro"/>
</dbReference>
<proteinExistence type="predicted"/>
<comment type="caution">
    <text evidence="6">The sequence shown here is derived from an EMBL/GenBank/DDBJ whole genome shotgun (WGS) entry which is preliminary data.</text>
</comment>
<gene>
    <name evidence="6" type="primary">wrbA</name>
    <name evidence="6" type="ORF">TRIHO_19270</name>
</gene>
<evidence type="ECO:0000256" key="2">
    <source>
        <dbReference type="ARBA" id="ARBA00022630"/>
    </source>
</evidence>
<evidence type="ECO:0000313" key="7">
    <source>
        <dbReference type="Proteomes" id="UP000068382"/>
    </source>
</evidence>
<dbReference type="GO" id="GO:0003955">
    <property type="term" value="F:NAD(P)H dehydrogenase (quinone) activity"/>
    <property type="evidence" value="ECO:0007669"/>
    <property type="project" value="UniProtKB-EC"/>
</dbReference>
<dbReference type="SUPFAM" id="SSF52218">
    <property type="entry name" value="Flavoproteins"/>
    <property type="match status" value="1"/>
</dbReference>
<organism evidence="6 7">
    <name type="scientific">Tritonibacter horizontis</name>
    <dbReference type="NCBI Taxonomy" id="1768241"/>
    <lineage>
        <taxon>Bacteria</taxon>
        <taxon>Pseudomonadati</taxon>
        <taxon>Pseudomonadota</taxon>
        <taxon>Alphaproteobacteria</taxon>
        <taxon>Rhodobacterales</taxon>
        <taxon>Paracoccaceae</taxon>
        <taxon>Tritonibacter</taxon>
    </lineage>
</organism>
<feature type="region of interest" description="Disordered" evidence="4">
    <location>
        <begin position="155"/>
        <end position="177"/>
    </location>
</feature>
<keyword evidence="2" id="KW-0285">Flavoprotein</keyword>
<keyword evidence="7" id="KW-1185">Reference proteome</keyword>
<dbReference type="InterPro" id="IPR005025">
    <property type="entry name" value="FMN_Rdtase-like_dom"/>
</dbReference>
<evidence type="ECO:0000259" key="5">
    <source>
        <dbReference type="PROSITE" id="PS50902"/>
    </source>
</evidence>
<dbReference type="EMBL" id="LPUY01000057">
    <property type="protein sequence ID" value="KUP93210.1"/>
    <property type="molecule type" value="Genomic_DNA"/>
</dbReference>
<protein>
    <submittedName>
        <fullName evidence="6">NAD(P)H dehydrogenase (Quinone)</fullName>
        <ecNumber evidence="6">1.6.5.2</ecNumber>
    </submittedName>
</protein>
<dbReference type="PROSITE" id="PS50902">
    <property type="entry name" value="FLAVODOXIN_LIKE"/>
    <property type="match status" value="1"/>
</dbReference>
<reference evidence="6 7" key="1">
    <citation type="submission" date="2015-12" db="EMBL/GenBank/DDBJ databases">
        <title>Genome sequence of the marine Rhodobacteraceae strain O3.65, Candidatus Tritonibacter horizontis.</title>
        <authorList>
            <person name="Poehlein A."/>
            <person name="Giebel H.A."/>
            <person name="Voget S."/>
            <person name="Brinkhoff T."/>
        </authorList>
    </citation>
    <scope>NUCLEOTIDE SEQUENCE [LARGE SCALE GENOMIC DNA]</scope>
    <source>
        <strain evidence="6 7">O3.65</strain>
    </source>
</reference>
<dbReference type="GO" id="GO:0010181">
    <property type="term" value="F:FMN binding"/>
    <property type="evidence" value="ECO:0007669"/>
    <property type="project" value="InterPro"/>
</dbReference>
<dbReference type="PROSITE" id="PS00201">
    <property type="entry name" value="FLAVODOXIN"/>
    <property type="match status" value="1"/>
</dbReference>
<dbReference type="EC" id="1.6.5.2" evidence="6"/>
<dbReference type="PATRIC" id="fig|1768241.3.peg.2022"/>
<sequence length="196" mass="20914">MINVAIIYHSGYGHTERLAQSVAVGVRDGGAEAGLFRATELATPQSEHWTTLKAADALIFGAPTYMGAASAEFKKFADTSSHVWANHDWKDKLAAGFTNSGSVAGDKSSTLNQMFILASQHGMIWVPPAFKPGFSKSSQEYDTAINRTGFYTGVGTQSLDDHGPDQSPNAADLETGRRLGERVAVVAHRWTGAQAA</sequence>